<accession>A0A1W0VZA1</accession>
<keyword evidence="2" id="KW-1185">Reference proteome</keyword>
<dbReference type="Proteomes" id="UP000000768">
    <property type="component" value="Chromosome 3"/>
</dbReference>
<evidence type="ECO:0000313" key="2">
    <source>
        <dbReference type="Proteomes" id="UP000000768"/>
    </source>
</evidence>
<dbReference type="InParanoid" id="A0A1W0VZA1"/>
<evidence type="ECO:0000313" key="1">
    <source>
        <dbReference type="EMBL" id="OQU87449.1"/>
    </source>
</evidence>
<protein>
    <submittedName>
        <fullName evidence="1">Uncharacterized protein</fullName>
    </submittedName>
</protein>
<dbReference type="AlphaFoldDB" id="A0A1W0VZA1"/>
<sequence length="105" mass="11678">MQDASSSIVLFIIQIDSGLHRHAARGWHSLYQLCPKELETTHHLLATCRFSKGICSGRFACKFILEPSHTYHNSALFGHGKRGAKEGHVFSHSSNGLLRKIPSPI</sequence>
<gene>
    <name evidence="1" type="ORF">SORBI_3003G281450</name>
</gene>
<reference evidence="2" key="2">
    <citation type="journal article" date="2018" name="Plant J.">
        <title>The Sorghum bicolor reference genome: improved assembly, gene annotations, a transcriptome atlas, and signatures of genome organization.</title>
        <authorList>
            <person name="McCormick R.F."/>
            <person name="Truong S.K."/>
            <person name="Sreedasyam A."/>
            <person name="Jenkins J."/>
            <person name="Shu S."/>
            <person name="Sims D."/>
            <person name="Kennedy M."/>
            <person name="Amirebrahimi M."/>
            <person name="Weers B.D."/>
            <person name="McKinley B."/>
            <person name="Mattison A."/>
            <person name="Morishige D.T."/>
            <person name="Grimwood J."/>
            <person name="Schmutz J."/>
            <person name="Mullet J.E."/>
        </authorList>
    </citation>
    <scope>NUCLEOTIDE SEQUENCE [LARGE SCALE GENOMIC DNA]</scope>
    <source>
        <strain evidence="2">cv. BTx623</strain>
    </source>
</reference>
<name>A0A1W0VZA1_SORBI</name>
<reference evidence="1 2" key="1">
    <citation type="journal article" date="2009" name="Nature">
        <title>The Sorghum bicolor genome and the diversification of grasses.</title>
        <authorList>
            <person name="Paterson A.H."/>
            <person name="Bowers J.E."/>
            <person name="Bruggmann R."/>
            <person name="Dubchak I."/>
            <person name="Grimwood J."/>
            <person name="Gundlach H."/>
            <person name="Haberer G."/>
            <person name="Hellsten U."/>
            <person name="Mitros T."/>
            <person name="Poliakov A."/>
            <person name="Schmutz J."/>
            <person name="Spannagl M."/>
            <person name="Tang H."/>
            <person name="Wang X."/>
            <person name="Wicker T."/>
            <person name="Bharti A.K."/>
            <person name="Chapman J."/>
            <person name="Feltus F.A."/>
            <person name="Gowik U."/>
            <person name="Grigoriev I.V."/>
            <person name="Lyons E."/>
            <person name="Maher C.A."/>
            <person name="Martis M."/>
            <person name="Narechania A."/>
            <person name="Otillar R.P."/>
            <person name="Penning B.W."/>
            <person name="Salamov A.A."/>
            <person name="Wang Y."/>
            <person name="Zhang L."/>
            <person name="Carpita N.C."/>
            <person name="Freeling M."/>
            <person name="Gingle A.R."/>
            <person name="Hash C.T."/>
            <person name="Keller B."/>
            <person name="Klein P."/>
            <person name="Kresovich S."/>
            <person name="McCann M.C."/>
            <person name="Ming R."/>
            <person name="Peterson D.G."/>
            <person name="Mehboob-ur-Rahman"/>
            <person name="Ware D."/>
            <person name="Westhoff P."/>
            <person name="Mayer K.F."/>
            <person name="Messing J."/>
            <person name="Rokhsar D.S."/>
        </authorList>
    </citation>
    <scope>NUCLEOTIDE SEQUENCE [LARGE SCALE GENOMIC DNA]</scope>
    <source>
        <strain evidence="2">cv. BTx623</strain>
    </source>
</reference>
<proteinExistence type="predicted"/>
<dbReference type="Gramene" id="OQU87449">
    <property type="protein sequence ID" value="OQU87449"/>
    <property type="gene ID" value="SORBI_3003G281450"/>
</dbReference>
<dbReference type="EMBL" id="CM000762">
    <property type="protein sequence ID" value="OQU87449.1"/>
    <property type="molecule type" value="Genomic_DNA"/>
</dbReference>
<organism evidence="1 2">
    <name type="scientific">Sorghum bicolor</name>
    <name type="common">Sorghum</name>
    <name type="synonym">Sorghum vulgare</name>
    <dbReference type="NCBI Taxonomy" id="4558"/>
    <lineage>
        <taxon>Eukaryota</taxon>
        <taxon>Viridiplantae</taxon>
        <taxon>Streptophyta</taxon>
        <taxon>Embryophyta</taxon>
        <taxon>Tracheophyta</taxon>
        <taxon>Spermatophyta</taxon>
        <taxon>Magnoliopsida</taxon>
        <taxon>Liliopsida</taxon>
        <taxon>Poales</taxon>
        <taxon>Poaceae</taxon>
        <taxon>PACMAD clade</taxon>
        <taxon>Panicoideae</taxon>
        <taxon>Andropogonodae</taxon>
        <taxon>Andropogoneae</taxon>
        <taxon>Sorghinae</taxon>
        <taxon>Sorghum</taxon>
    </lineage>
</organism>